<dbReference type="EMBL" id="CAJOBA010059177">
    <property type="protein sequence ID" value="CAF4313867.1"/>
    <property type="molecule type" value="Genomic_DNA"/>
</dbReference>
<dbReference type="InterPro" id="IPR051501">
    <property type="entry name" value="eIF2B_alpha/beta/delta"/>
</dbReference>
<feature type="non-terminal residue" evidence="2">
    <location>
        <position position="1"/>
    </location>
</feature>
<proteinExistence type="inferred from homology"/>
<dbReference type="PANTHER" id="PTHR45860">
    <property type="entry name" value="TRANSLATION INITIATION FACTOR EIF-2B SUBUNIT ALPHA"/>
    <property type="match status" value="1"/>
</dbReference>
<evidence type="ECO:0000313" key="4">
    <source>
        <dbReference type="Proteomes" id="UP000677228"/>
    </source>
</evidence>
<organism evidence="2 4">
    <name type="scientific">Didymodactylos carnosus</name>
    <dbReference type="NCBI Taxonomy" id="1234261"/>
    <lineage>
        <taxon>Eukaryota</taxon>
        <taxon>Metazoa</taxon>
        <taxon>Spiralia</taxon>
        <taxon>Gnathifera</taxon>
        <taxon>Rotifera</taxon>
        <taxon>Eurotatoria</taxon>
        <taxon>Bdelloidea</taxon>
        <taxon>Philodinida</taxon>
        <taxon>Philodinidae</taxon>
        <taxon>Didymodactylos</taxon>
    </lineage>
</organism>
<dbReference type="Proteomes" id="UP000677228">
    <property type="component" value="Unassembled WGS sequence"/>
</dbReference>
<dbReference type="Gene3D" id="1.20.120.1070">
    <property type="entry name" value="Translation initiation factor eIF-2B, N-terminal domain"/>
    <property type="match status" value="1"/>
</dbReference>
<dbReference type="Proteomes" id="UP000682733">
    <property type="component" value="Unassembled WGS sequence"/>
</dbReference>
<comment type="similarity">
    <text evidence="1">Belongs to the eIF-2B alpha/beta/delta subunits family.</text>
</comment>
<reference evidence="2" key="1">
    <citation type="submission" date="2021-02" db="EMBL/GenBank/DDBJ databases">
        <authorList>
            <person name="Nowell W R."/>
        </authorList>
    </citation>
    <scope>NUCLEOTIDE SEQUENCE</scope>
</reference>
<protein>
    <submittedName>
        <fullName evidence="2">Uncharacterized protein</fullName>
    </submittedName>
</protein>
<dbReference type="GO" id="GO:0005851">
    <property type="term" value="C:eukaryotic translation initiation factor 2B complex"/>
    <property type="evidence" value="ECO:0007669"/>
    <property type="project" value="TreeGrafter"/>
</dbReference>
<evidence type="ECO:0000256" key="1">
    <source>
        <dbReference type="ARBA" id="ARBA00007251"/>
    </source>
</evidence>
<dbReference type="PANTHER" id="PTHR45860:SF1">
    <property type="entry name" value="TRANSLATION INITIATION FACTOR EIF-2B SUBUNIT ALPHA"/>
    <property type="match status" value="1"/>
</dbReference>
<dbReference type="InterPro" id="IPR042528">
    <property type="entry name" value="elF-2B_alpha_N"/>
</dbReference>
<evidence type="ECO:0000313" key="2">
    <source>
        <dbReference type="EMBL" id="CAF1527131.1"/>
    </source>
</evidence>
<dbReference type="GO" id="GO:0003743">
    <property type="term" value="F:translation initiation factor activity"/>
    <property type="evidence" value="ECO:0007669"/>
    <property type="project" value="TreeGrafter"/>
</dbReference>
<evidence type="ECO:0000313" key="3">
    <source>
        <dbReference type="EMBL" id="CAF4313867.1"/>
    </source>
</evidence>
<dbReference type="GO" id="GO:0005085">
    <property type="term" value="F:guanyl-nucleotide exchange factor activity"/>
    <property type="evidence" value="ECO:0007669"/>
    <property type="project" value="TreeGrafter"/>
</dbReference>
<dbReference type="EMBL" id="CAJNOK010036987">
    <property type="protein sequence ID" value="CAF1527131.1"/>
    <property type="molecule type" value="Genomic_DNA"/>
</dbReference>
<name>A0A8S2FPM6_9BILA</name>
<dbReference type="AlphaFoldDB" id="A0A8S2FPM6"/>
<accession>A0A8S2FPM6</accession>
<comment type="caution">
    <text evidence="2">The sequence shown here is derived from an EMBL/GenBank/DDBJ whole genome shotgun (WGS) entry which is preliminary data.</text>
</comment>
<sequence>MNDIENDTIIQYFSTIRQKEPDTSVAIAAIRTLLEVIKRSNAGTMSELSTQLKYCQQLLLTQTDSSIPSVKSGCELFLRFITLAKFDTFDIDEC</sequence>
<gene>
    <name evidence="2" type="ORF">OVA965_LOCUS38068</name>
    <name evidence="3" type="ORF">TMI583_LOCUS39213</name>
</gene>